<keyword evidence="8 14" id="KW-1133">Transmembrane helix</keyword>
<organism evidence="16 17">
    <name type="scientific">Cyprinodon variegatus</name>
    <name type="common">Sheepshead minnow</name>
    <dbReference type="NCBI Taxonomy" id="28743"/>
    <lineage>
        <taxon>Eukaryota</taxon>
        <taxon>Metazoa</taxon>
        <taxon>Chordata</taxon>
        <taxon>Craniata</taxon>
        <taxon>Vertebrata</taxon>
        <taxon>Euteleostomi</taxon>
        <taxon>Actinopterygii</taxon>
        <taxon>Neopterygii</taxon>
        <taxon>Teleostei</taxon>
        <taxon>Neoteleostei</taxon>
        <taxon>Acanthomorphata</taxon>
        <taxon>Ovalentaria</taxon>
        <taxon>Atherinomorphae</taxon>
        <taxon>Cyprinodontiformes</taxon>
        <taxon>Cyprinodontidae</taxon>
        <taxon>Cyprinodon</taxon>
    </lineage>
</organism>
<keyword evidence="7" id="KW-0967">Endosome</keyword>
<evidence type="ECO:0000259" key="15">
    <source>
        <dbReference type="Pfam" id="PF10277"/>
    </source>
</evidence>
<feature type="transmembrane region" description="Helical" evidence="14">
    <location>
        <begin position="78"/>
        <end position="99"/>
    </location>
</feature>
<feature type="domain" description="CWH43-like N-terminal" evidence="15">
    <location>
        <begin position="26"/>
        <end position="188"/>
    </location>
</feature>
<dbReference type="Proteomes" id="UP000265020">
    <property type="component" value="Unassembled WGS sequence"/>
</dbReference>
<proteinExistence type="inferred from homology"/>
<evidence type="ECO:0000256" key="7">
    <source>
        <dbReference type="ARBA" id="ARBA00022753"/>
    </source>
</evidence>
<feature type="transmembrane region" description="Helical" evidence="14">
    <location>
        <begin position="163"/>
        <end position="184"/>
    </location>
</feature>
<dbReference type="PANTHER" id="PTHR21324:SF3">
    <property type="entry name" value="MODULATOR OF MACROAUTOPHAGY TMEM150B"/>
    <property type="match status" value="1"/>
</dbReference>
<evidence type="ECO:0000256" key="2">
    <source>
        <dbReference type="ARBA" id="ARBA00004542"/>
    </source>
</evidence>
<dbReference type="GO" id="GO:0005886">
    <property type="term" value="C:plasma membrane"/>
    <property type="evidence" value="ECO:0007669"/>
    <property type="project" value="UniProtKB-SubCell"/>
</dbReference>
<evidence type="ECO:0000256" key="5">
    <source>
        <dbReference type="ARBA" id="ARBA00022475"/>
    </source>
</evidence>
<dbReference type="GO" id="GO:0006914">
    <property type="term" value="P:autophagy"/>
    <property type="evidence" value="ECO:0007669"/>
    <property type="project" value="UniProtKB-KW"/>
</dbReference>
<keyword evidence="6 14" id="KW-0812">Transmembrane</keyword>
<evidence type="ECO:0000256" key="6">
    <source>
        <dbReference type="ARBA" id="ARBA00022692"/>
    </source>
</evidence>
<evidence type="ECO:0000256" key="3">
    <source>
        <dbReference type="ARBA" id="ARBA00004651"/>
    </source>
</evidence>
<protein>
    <submittedName>
        <fullName evidence="16">Transmembrane protein 150B-like</fullName>
    </submittedName>
</protein>
<evidence type="ECO:0000256" key="8">
    <source>
        <dbReference type="ARBA" id="ARBA00022989"/>
    </source>
</evidence>
<evidence type="ECO:0000313" key="16">
    <source>
        <dbReference type="Ensembl" id="ENSCVAP00000023908.1"/>
    </source>
</evidence>
<evidence type="ECO:0000256" key="12">
    <source>
        <dbReference type="ARBA" id="ARBA00023329"/>
    </source>
</evidence>
<feature type="transmembrane region" description="Helical" evidence="14">
    <location>
        <begin position="105"/>
        <end position="124"/>
    </location>
</feature>
<reference evidence="16" key="1">
    <citation type="submission" date="2025-05" db="UniProtKB">
        <authorList>
            <consortium name="Ensembl"/>
        </authorList>
    </citation>
    <scope>IDENTIFICATION</scope>
</reference>
<evidence type="ECO:0000256" key="9">
    <source>
        <dbReference type="ARBA" id="ARBA00023006"/>
    </source>
</evidence>
<feature type="transmembrane region" description="Helical" evidence="14">
    <location>
        <begin position="44"/>
        <end position="66"/>
    </location>
</feature>
<dbReference type="Ensembl" id="ENSCVAT00000005540.1">
    <property type="protein sequence ID" value="ENSCVAP00000023908.1"/>
    <property type="gene ID" value="ENSCVAG00000007612.1"/>
</dbReference>
<dbReference type="GeneTree" id="ENSGT01030000234578"/>
<evidence type="ECO:0000256" key="10">
    <source>
        <dbReference type="ARBA" id="ARBA00023136"/>
    </source>
</evidence>
<accession>A0A3Q2DVM3</accession>
<keyword evidence="10 14" id="KW-0472">Membrane</keyword>
<name>A0A3Q2DVM3_CYPVA</name>
<evidence type="ECO:0000256" key="14">
    <source>
        <dbReference type="SAM" id="Phobius"/>
    </source>
</evidence>
<dbReference type="OMA" id="MFHSTAN"/>
<comment type="similarity">
    <text evidence="4">Belongs to the DRAM/TMEM150 family.</text>
</comment>
<feature type="transmembrane region" description="Helical" evidence="14">
    <location>
        <begin position="7"/>
        <end position="32"/>
    </location>
</feature>
<dbReference type="InterPro" id="IPR050911">
    <property type="entry name" value="DRAM/TMEM150_Autophagy_Mod"/>
</dbReference>
<comment type="subcellular location">
    <subcellularLocation>
        <location evidence="3">Cell membrane</location>
        <topology evidence="3">Multi-pass membrane protein</topology>
    </subcellularLocation>
    <subcellularLocation>
        <location evidence="2">Cytoplasmic vesicle</location>
        <location evidence="2">Autophagosome membrane</location>
        <topology evidence="2">Multi-pass membrane protein</topology>
    </subcellularLocation>
    <subcellularLocation>
        <location evidence="1">Endosome membrane</location>
        <topology evidence="1">Multi-pass membrane protein</topology>
    </subcellularLocation>
</comment>
<dbReference type="InterPro" id="IPR019402">
    <property type="entry name" value="CWH43_N"/>
</dbReference>
<dbReference type="AlphaFoldDB" id="A0A3Q2DVM3"/>
<keyword evidence="11" id="KW-0325">Glycoprotein</keyword>
<evidence type="ECO:0000313" key="17">
    <source>
        <dbReference type="Proteomes" id="UP000265020"/>
    </source>
</evidence>
<dbReference type="Ensembl" id="ENSCVAT00000010018.1">
    <property type="protein sequence ID" value="ENSCVAP00000003458.1"/>
    <property type="gene ID" value="ENSCVAG00000004645.1"/>
</dbReference>
<comment type="function">
    <text evidence="13">Modulator of macroautophagy that causes accumulation of autophagosomes under basal conditions and enhances autophagic flux. Represses cell death and promotes long-term clonogenic survival of cells grown in the absence of glucose in a macroautophagy-independent manner. May have some role in extracellular matrix engulfment or growth factor receptor recycling, both of which can modulate cell survival.</text>
</comment>
<evidence type="ECO:0000256" key="4">
    <source>
        <dbReference type="ARBA" id="ARBA00006565"/>
    </source>
</evidence>
<evidence type="ECO:0000256" key="11">
    <source>
        <dbReference type="ARBA" id="ARBA00023180"/>
    </source>
</evidence>
<dbReference type="Pfam" id="PF10277">
    <property type="entry name" value="Frag1"/>
    <property type="match status" value="1"/>
</dbReference>
<keyword evidence="9" id="KW-0072">Autophagy</keyword>
<keyword evidence="12" id="KW-0968">Cytoplasmic vesicle</keyword>
<dbReference type="GO" id="GO:0010008">
    <property type="term" value="C:endosome membrane"/>
    <property type="evidence" value="ECO:0007669"/>
    <property type="project" value="UniProtKB-SubCell"/>
</dbReference>
<dbReference type="PANTHER" id="PTHR21324">
    <property type="entry name" value="FASTING-INDUCIBLE INTEGRAL MEMBRANE PROTEIN TM6P1-RELATED"/>
    <property type="match status" value="1"/>
</dbReference>
<evidence type="ECO:0000256" key="13">
    <source>
        <dbReference type="ARBA" id="ARBA00045144"/>
    </source>
</evidence>
<sequence>MGPLFAIPILVAVNGIAGIWAVGSMMMSVPFISHCGAKPPASCWFSQVCNNGCILALIFDTVRFLAVKNHSKNRGYNIASFVLGIFSAVGLSITGNFQVVSNNVYLHYIGAVLAFFGGLVYLWFQLFLISDKIVKYIGYVVCSICTILIICMTVFHFCEFLTYTAICEWTLATSFFLLYPLFVFEFSDIDLKFTINTKGSASAGVDQPLKDY</sequence>
<feature type="transmembrane region" description="Helical" evidence="14">
    <location>
        <begin position="136"/>
        <end position="157"/>
    </location>
</feature>
<keyword evidence="5" id="KW-1003">Cell membrane</keyword>
<keyword evidence="17" id="KW-1185">Reference proteome</keyword>
<evidence type="ECO:0000256" key="1">
    <source>
        <dbReference type="ARBA" id="ARBA00004337"/>
    </source>
</evidence>
<dbReference type="GO" id="GO:0000421">
    <property type="term" value="C:autophagosome membrane"/>
    <property type="evidence" value="ECO:0007669"/>
    <property type="project" value="UniProtKB-SubCell"/>
</dbReference>